<gene>
    <name evidence="1" type="ORF">TH4_14510</name>
</gene>
<organism evidence="1 2">
    <name type="scientific">Thalassospira tepidiphila MCCC 1A03514</name>
    <dbReference type="NCBI Taxonomy" id="1177930"/>
    <lineage>
        <taxon>Bacteria</taxon>
        <taxon>Pseudomonadati</taxon>
        <taxon>Pseudomonadota</taxon>
        <taxon>Alphaproteobacteria</taxon>
        <taxon>Rhodospirillales</taxon>
        <taxon>Thalassospiraceae</taxon>
        <taxon>Thalassospira</taxon>
    </lineage>
</organism>
<accession>A0A853KYB7</accession>
<sequence>MTEKFEKFSKALDELIREGDMLHMSMQYIFMPEKFKRAAEEKFEDPKKTKKYLDDLPDFYTSYQSWYSEAQSLIAQILPNRLTDFQNYYEYPRVRKETTFQNYMIKDMLQGLRVTRYGNEVVADGSSAIPEFVQQLNIVKAAREKLNSTLIDLTNLLQADVFDSEIDSAQALAKSGFLRAAGAICGVIIEKHLQSVAKQRKISIKKKNPTIADLNEALKAAEVISVPQWRFIQHLADIRNLCGHAKGSEPTVDDINDLVLGTNKIIKNIF</sequence>
<evidence type="ECO:0000313" key="1">
    <source>
        <dbReference type="EMBL" id="OAZ09074.1"/>
    </source>
</evidence>
<name>A0A853KYB7_9PROT</name>
<dbReference type="Proteomes" id="UP000094009">
    <property type="component" value="Unassembled WGS sequence"/>
</dbReference>
<proteinExistence type="predicted"/>
<dbReference type="AlphaFoldDB" id="A0A853KYB7"/>
<evidence type="ECO:0000313" key="2">
    <source>
        <dbReference type="Proteomes" id="UP000094009"/>
    </source>
</evidence>
<dbReference type="RefSeq" id="WP_064781624.1">
    <property type="nucleotide sequence ID" value="NZ_JPVZ01000006.1"/>
</dbReference>
<dbReference type="EMBL" id="JPVZ01000006">
    <property type="protein sequence ID" value="OAZ09074.1"/>
    <property type="molecule type" value="Genomic_DNA"/>
</dbReference>
<protein>
    <recommendedName>
        <fullName evidence="3">DUF4145 domain-containing protein</fullName>
    </recommendedName>
</protein>
<reference evidence="1 2" key="1">
    <citation type="submission" date="2014-07" db="EMBL/GenBank/DDBJ databases">
        <title>Draft genome sequence of Thalassospira tepidiphila 1-1B.</title>
        <authorList>
            <person name="Lai Q."/>
            <person name="Shao Z."/>
        </authorList>
    </citation>
    <scope>NUCLEOTIDE SEQUENCE [LARGE SCALE GENOMIC DNA]</scope>
    <source>
        <strain evidence="1 2">MCCC 1A03514</strain>
    </source>
</reference>
<comment type="caution">
    <text evidence="1">The sequence shown here is derived from an EMBL/GenBank/DDBJ whole genome shotgun (WGS) entry which is preliminary data.</text>
</comment>
<evidence type="ECO:0008006" key="3">
    <source>
        <dbReference type="Google" id="ProtNLM"/>
    </source>
</evidence>